<dbReference type="Gene3D" id="1.10.10.10">
    <property type="entry name" value="Winged helix-like DNA-binding domain superfamily/Winged helix DNA-binding domain"/>
    <property type="match status" value="1"/>
</dbReference>
<dbReference type="RefSeq" id="WP_318597613.1">
    <property type="nucleotide sequence ID" value="NZ_JAWSTH010000030.1"/>
</dbReference>
<dbReference type="PROSITE" id="PS00622">
    <property type="entry name" value="HTH_LUXR_1"/>
    <property type="match status" value="1"/>
</dbReference>
<keyword evidence="6" id="KW-1185">Reference proteome</keyword>
<evidence type="ECO:0000256" key="3">
    <source>
        <dbReference type="ARBA" id="ARBA00023163"/>
    </source>
</evidence>
<proteinExistence type="predicted"/>
<comment type="caution">
    <text evidence="5">The sequence shown here is derived from an EMBL/GenBank/DDBJ whole genome shotgun (WGS) entry which is preliminary data.</text>
</comment>
<keyword evidence="1" id="KW-0805">Transcription regulation</keyword>
<evidence type="ECO:0000259" key="4">
    <source>
        <dbReference type="PROSITE" id="PS50043"/>
    </source>
</evidence>
<dbReference type="CDD" id="cd06170">
    <property type="entry name" value="LuxR_C_like"/>
    <property type="match status" value="1"/>
</dbReference>
<sequence>MSVSLPKGAERAAERIDRLTTSGAPAQEMIEGVADELLRVVGADSYFVCAADPHTLLAQSAGVVRGMPEVVCAPFWEYEFEVPDFNKFADLARGQRQVADLHTATGGRPERSARWREMNRLMDVNAELRGTFNVGGRGWGLLHMTRVSAHDQFSEADVSFVTSVAPLVARGLRASLLTTPSVGRAGRGPGMAIFDGATRIVSATPAALAWLGEIHSLHRPLDVGMGVEIPTEVMLAVTEARARASSARDADAMRVRVRTLTGGWLVIHASCMRDTDGEPGDVAVVIEPAKASDVAPLIVEAYELTPRELDVTRALARGLATIEIARELHLSRYTVQDHLKSVYEKVGVSSRGELVAKMFADHYGDSFHETVTHDREGAGLVAAL</sequence>
<dbReference type="SUPFAM" id="SSF46894">
    <property type="entry name" value="C-terminal effector domain of the bipartite response regulators"/>
    <property type="match status" value="1"/>
</dbReference>
<name>A0ABU4HPV4_9ACTN</name>
<dbReference type="EMBL" id="JAWSTH010000030">
    <property type="protein sequence ID" value="MDW5595275.1"/>
    <property type="molecule type" value="Genomic_DNA"/>
</dbReference>
<evidence type="ECO:0000313" key="6">
    <source>
        <dbReference type="Proteomes" id="UP001284601"/>
    </source>
</evidence>
<evidence type="ECO:0000256" key="1">
    <source>
        <dbReference type="ARBA" id="ARBA00023015"/>
    </source>
</evidence>
<dbReference type="Proteomes" id="UP001284601">
    <property type="component" value="Unassembled WGS sequence"/>
</dbReference>
<dbReference type="PANTHER" id="PTHR44688:SF16">
    <property type="entry name" value="DNA-BINDING TRANSCRIPTIONAL ACTIVATOR DEVR_DOSR"/>
    <property type="match status" value="1"/>
</dbReference>
<reference evidence="6" key="1">
    <citation type="submission" date="2023-07" db="EMBL/GenBank/DDBJ databases">
        <title>Conexibacter stalactiti sp. nov., isolated from stalactites in a lava cave and emended description of the genus Conexibacter.</title>
        <authorList>
            <person name="Lee S.D."/>
        </authorList>
    </citation>
    <scope>NUCLEOTIDE SEQUENCE [LARGE SCALE GENOMIC DNA]</scope>
    <source>
        <strain evidence="6">KCTC 39840</strain>
    </source>
</reference>
<dbReference type="PRINTS" id="PR00038">
    <property type="entry name" value="HTHLUXR"/>
</dbReference>
<keyword evidence="2" id="KW-0238">DNA-binding</keyword>
<feature type="domain" description="HTH luxR-type" evidence="4">
    <location>
        <begin position="297"/>
        <end position="362"/>
    </location>
</feature>
<evidence type="ECO:0000256" key="2">
    <source>
        <dbReference type="ARBA" id="ARBA00023125"/>
    </source>
</evidence>
<dbReference type="PROSITE" id="PS50043">
    <property type="entry name" value="HTH_LUXR_2"/>
    <property type="match status" value="1"/>
</dbReference>
<protein>
    <submittedName>
        <fullName evidence="5">Helix-turn-helix transcriptional regulator</fullName>
    </submittedName>
</protein>
<gene>
    <name evidence="5" type="ORF">R7226_13075</name>
</gene>
<dbReference type="Pfam" id="PF00196">
    <property type="entry name" value="GerE"/>
    <property type="match status" value="1"/>
</dbReference>
<keyword evidence="3" id="KW-0804">Transcription</keyword>
<dbReference type="InterPro" id="IPR036388">
    <property type="entry name" value="WH-like_DNA-bd_sf"/>
</dbReference>
<dbReference type="SMART" id="SM00421">
    <property type="entry name" value="HTH_LUXR"/>
    <property type="match status" value="1"/>
</dbReference>
<accession>A0ABU4HPV4</accession>
<dbReference type="InterPro" id="IPR016032">
    <property type="entry name" value="Sig_transdc_resp-reg_C-effctor"/>
</dbReference>
<dbReference type="InterPro" id="IPR000792">
    <property type="entry name" value="Tscrpt_reg_LuxR_C"/>
</dbReference>
<dbReference type="PANTHER" id="PTHR44688">
    <property type="entry name" value="DNA-BINDING TRANSCRIPTIONAL ACTIVATOR DEVR_DOSR"/>
    <property type="match status" value="1"/>
</dbReference>
<dbReference type="SUPFAM" id="SSF55781">
    <property type="entry name" value="GAF domain-like"/>
    <property type="match status" value="1"/>
</dbReference>
<organism evidence="5 6">
    <name type="scientific">Conexibacter stalactiti</name>
    <dbReference type="NCBI Taxonomy" id="1940611"/>
    <lineage>
        <taxon>Bacteria</taxon>
        <taxon>Bacillati</taxon>
        <taxon>Actinomycetota</taxon>
        <taxon>Thermoleophilia</taxon>
        <taxon>Solirubrobacterales</taxon>
        <taxon>Conexibacteraceae</taxon>
        <taxon>Conexibacter</taxon>
    </lineage>
</organism>
<evidence type="ECO:0000313" key="5">
    <source>
        <dbReference type="EMBL" id="MDW5595275.1"/>
    </source>
</evidence>